<organism evidence="2 3">
    <name type="scientific">Candidatus Gottesmanbacteria bacterium GW2011_GWB1_49_7</name>
    <dbReference type="NCBI Taxonomy" id="1618448"/>
    <lineage>
        <taxon>Bacteria</taxon>
        <taxon>Candidatus Gottesmaniibacteriota</taxon>
    </lineage>
</organism>
<dbReference type="EMBL" id="LCQD01000023">
    <property type="protein sequence ID" value="KKW11200.1"/>
    <property type="molecule type" value="Genomic_DNA"/>
</dbReference>
<feature type="domain" description="4Fe4S-binding SPASM" evidence="1">
    <location>
        <begin position="182"/>
        <end position="248"/>
    </location>
</feature>
<dbReference type="SUPFAM" id="SSF102114">
    <property type="entry name" value="Radical SAM enzymes"/>
    <property type="match status" value="1"/>
</dbReference>
<dbReference type="Proteomes" id="UP000034588">
    <property type="component" value="Unassembled WGS sequence"/>
</dbReference>
<dbReference type="InterPro" id="IPR050377">
    <property type="entry name" value="Radical_SAM_PqqE_MftC-like"/>
</dbReference>
<reference evidence="2 3" key="1">
    <citation type="journal article" date="2015" name="Nature">
        <title>rRNA introns, odd ribosomes, and small enigmatic genomes across a large radiation of phyla.</title>
        <authorList>
            <person name="Brown C.T."/>
            <person name="Hug L.A."/>
            <person name="Thomas B.C."/>
            <person name="Sharon I."/>
            <person name="Castelle C.J."/>
            <person name="Singh A."/>
            <person name="Wilkins M.J."/>
            <person name="Williams K.H."/>
            <person name="Banfield J.F."/>
        </authorList>
    </citation>
    <scope>NUCLEOTIDE SEQUENCE [LARGE SCALE GENOMIC DNA]</scope>
</reference>
<dbReference type="AlphaFoldDB" id="A0A0G1VY03"/>
<protein>
    <recommendedName>
        <fullName evidence="1">4Fe4S-binding SPASM domain-containing protein</fullName>
    </recommendedName>
</protein>
<dbReference type="Gene3D" id="3.20.20.70">
    <property type="entry name" value="Aldolase class I"/>
    <property type="match status" value="1"/>
</dbReference>
<dbReference type="CDD" id="cd21109">
    <property type="entry name" value="SPASM"/>
    <property type="match status" value="1"/>
</dbReference>
<dbReference type="InterPro" id="IPR013785">
    <property type="entry name" value="Aldolase_TIM"/>
</dbReference>
<gene>
    <name evidence="2" type="ORF">UY48_C0023G0008</name>
</gene>
<evidence type="ECO:0000313" key="3">
    <source>
        <dbReference type="Proteomes" id="UP000034588"/>
    </source>
</evidence>
<proteinExistence type="predicted"/>
<dbReference type="InterPro" id="IPR023885">
    <property type="entry name" value="4Fe4S-binding_SPASM_dom"/>
</dbReference>
<sequence>MRLDGLSHIFLELTNRCDKNHLCPMCGRQKGIIEYGDMNWTILCQIARQVPPNIIVSFHRNGEPTAYPFLGQAIGLFRDNITSIVTHGLNLIEKADEIIGNCTTVVFSRFEFDADRDEQLRILKEFIEIKGGKSPQIIVKYIGEFNEERLPGVIYTSRSLHSAKDSKDYKAHDPVIPESGICLDLLSTLSIDWNGDVYICNRKNPAGLLGNVRDDTLPDLWNGPKRQEYIAVHKAGLRQNTELCKTCQYWGIPVSF</sequence>
<name>A0A0G1VY03_9BACT</name>
<dbReference type="InterPro" id="IPR058240">
    <property type="entry name" value="rSAM_sf"/>
</dbReference>
<dbReference type="Pfam" id="PF13186">
    <property type="entry name" value="SPASM"/>
    <property type="match status" value="1"/>
</dbReference>
<accession>A0A0G1VY03</accession>
<comment type="caution">
    <text evidence="2">The sequence shown here is derived from an EMBL/GenBank/DDBJ whole genome shotgun (WGS) entry which is preliminary data.</text>
</comment>
<dbReference type="PANTHER" id="PTHR11228:SF27">
    <property type="entry name" value="GLYCYL-RADICAL ENZYME ACTIVATING ENZYME MJ1227-RELATED"/>
    <property type="match status" value="1"/>
</dbReference>
<dbReference type="PANTHER" id="PTHR11228">
    <property type="entry name" value="RADICAL SAM DOMAIN PROTEIN"/>
    <property type="match status" value="1"/>
</dbReference>
<evidence type="ECO:0000259" key="1">
    <source>
        <dbReference type="Pfam" id="PF13186"/>
    </source>
</evidence>
<evidence type="ECO:0000313" key="2">
    <source>
        <dbReference type="EMBL" id="KKW11200.1"/>
    </source>
</evidence>
<dbReference type="NCBIfam" id="TIGR04085">
    <property type="entry name" value="rSAM_more_4Fe4S"/>
    <property type="match status" value="1"/>
</dbReference>